<dbReference type="GO" id="GO:0006508">
    <property type="term" value="P:proteolysis"/>
    <property type="evidence" value="ECO:0007669"/>
    <property type="project" value="UniProtKB-KW"/>
</dbReference>
<dbReference type="InterPro" id="IPR032861">
    <property type="entry name" value="TAXi_N"/>
</dbReference>
<dbReference type="SUPFAM" id="SSF50630">
    <property type="entry name" value="Acid proteases"/>
    <property type="match status" value="1"/>
</dbReference>
<accession>A0A834TN87</accession>
<keyword evidence="5" id="KW-0378">Hydrolase</keyword>
<name>A0A834TN87_9FABA</name>
<feature type="domain" description="Peptidase A1" evidence="6">
    <location>
        <begin position="1"/>
        <end position="215"/>
    </location>
</feature>
<evidence type="ECO:0000259" key="6">
    <source>
        <dbReference type="PROSITE" id="PS51767"/>
    </source>
</evidence>
<protein>
    <submittedName>
        <fullName evidence="7">Aspartic proteinase CDR1-like</fullName>
    </submittedName>
</protein>
<proteinExistence type="inferred from homology"/>
<evidence type="ECO:0000256" key="1">
    <source>
        <dbReference type="ARBA" id="ARBA00004613"/>
    </source>
</evidence>
<evidence type="ECO:0000256" key="2">
    <source>
        <dbReference type="ARBA" id="ARBA00007447"/>
    </source>
</evidence>
<evidence type="ECO:0000313" key="8">
    <source>
        <dbReference type="Proteomes" id="UP000634136"/>
    </source>
</evidence>
<dbReference type="InterPro" id="IPR033121">
    <property type="entry name" value="PEPTIDASE_A1"/>
</dbReference>
<dbReference type="FunFam" id="2.40.70.10:FF:000050">
    <property type="entry name" value="Aspartic proteinase CDR1"/>
    <property type="match status" value="1"/>
</dbReference>
<dbReference type="Gene3D" id="2.40.70.10">
    <property type="entry name" value="Acid Proteases"/>
    <property type="match status" value="2"/>
</dbReference>
<dbReference type="EMBL" id="JAAIUW010000007">
    <property type="protein sequence ID" value="KAF7824955.1"/>
    <property type="molecule type" value="Genomic_DNA"/>
</dbReference>
<evidence type="ECO:0000256" key="3">
    <source>
        <dbReference type="ARBA" id="ARBA00022525"/>
    </source>
</evidence>
<comment type="caution">
    <text evidence="7">The sequence shown here is derived from an EMBL/GenBank/DDBJ whole genome shotgun (WGS) entry which is preliminary data.</text>
</comment>
<comment type="similarity">
    <text evidence="2">Belongs to the peptidase A1 family.</text>
</comment>
<dbReference type="PROSITE" id="PS00141">
    <property type="entry name" value="ASP_PROTEASE"/>
    <property type="match status" value="1"/>
</dbReference>
<gene>
    <name evidence="7" type="ORF">G2W53_023099</name>
</gene>
<dbReference type="OrthoDB" id="2747330at2759"/>
<dbReference type="PANTHER" id="PTHR47967:SF86">
    <property type="entry name" value="EUKARYOTIC ASPARTYL PROTEASE FAMILY PROTEIN"/>
    <property type="match status" value="1"/>
</dbReference>
<dbReference type="Pfam" id="PF14541">
    <property type="entry name" value="TAXi_C"/>
    <property type="match status" value="1"/>
</dbReference>
<dbReference type="InterPro" id="IPR032799">
    <property type="entry name" value="TAXi_C"/>
</dbReference>
<dbReference type="InterPro" id="IPR051708">
    <property type="entry name" value="Plant_Aspart_Prot_A1"/>
</dbReference>
<organism evidence="7 8">
    <name type="scientific">Senna tora</name>
    <dbReference type="NCBI Taxonomy" id="362788"/>
    <lineage>
        <taxon>Eukaryota</taxon>
        <taxon>Viridiplantae</taxon>
        <taxon>Streptophyta</taxon>
        <taxon>Embryophyta</taxon>
        <taxon>Tracheophyta</taxon>
        <taxon>Spermatophyta</taxon>
        <taxon>Magnoliopsida</taxon>
        <taxon>eudicotyledons</taxon>
        <taxon>Gunneridae</taxon>
        <taxon>Pentapetalae</taxon>
        <taxon>rosids</taxon>
        <taxon>fabids</taxon>
        <taxon>Fabales</taxon>
        <taxon>Fabaceae</taxon>
        <taxon>Caesalpinioideae</taxon>
        <taxon>Cassia clade</taxon>
        <taxon>Senna</taxon>
    </lineage>
</organism>
<sequence length="222" mass="23798">MGIIGLGGGPLSLVSQIGALYGGRRFSQCLVPFHTDPNVAGTLRFGEGSEVSGEGVVTTPLASEEGETNYKVTLKGISIEETFVPFNTSNDVLSKGNIMLDSGTPTTYLPQDFYDLLVQELKGHSTMVPIEDDPDLGSQLCYKSEGNLEGPILTAHFENDADVPLMTTQTFVPPKDGVYCFAMAGSSDGEYIFGNFAQSNVLIGFDLEKKTVSFKPTDCTNE</sequence>
<evidence type="ECO:0000313" key="7">
    <source>
        <dbReference type="EMBL" id="KAF7824955.1"/>
    </source>
</evidence>
<dbReference type="Pfam" id="PF14543">
    <property type="entry name" value="TAXi_N"/>
    <property type="match status" value="1"/>
</dbReference>
<dbReference type="AlphaFoldDB" id="A0A834TN87"/>
<evidence type="ECO:0000256" key="5">
    <source>
        <dbReference type="ARBA" id="ARBA00022801"/>
    </source>
</evidence>
<reference evidence="7" key="1">
    <citation type="submission" date="2020-09" db="EMBL/GenBank/DDBJ databases">
        <title>Genome-Enabled Discovery of Anthraquinone Biosynthesis in Senna tora.</title>
        <authorList>
            <person name="Kang S.-H."/>
            <person name="Pandey R.P."/>
            <person name="Lee C.-M."/>
            <person name="Sim J.-S."/>
            <person name="Jeong J.-T."/>
            <person name="Choi B.-S."/>
            <person name="Jung M."/>
            <person name="Ginzburg D."/>
            <person name="Zhao K."/>
            <person name="Won S.Y."/>
            <person name="Oh T.-J."/>
            <person name="Yu Y."/>
            <person name="Kim N.-H."/>
            <person name="Lee O.R."/>
            <person name="Lee T.-H."/>
            <person name="Bashyal P."/>
            <person name="Kim T.-S."/>
            <person name="Lee W.-H."/>
            <person name="Kawkins C."/>
            <person name="Kim C.-K."/>
            <person name="Kim J.S."/>
            <person name="Ahn B.O."/>
            <person name="Rhee S.Y."/>
            <person name="Sohng J.K."/>
        </authorList>
    </citation>
    <scope>NUCLEOTIDE SEQUENCE</scope>
    <source>
        <tissue evidence="7">Leaf</tissue>
    </source>
</reference>
<dbReference type="InterPro" id="IPR021109">
    <property type="entry name" value="Peptidase_aspartic_dom_sf"/>
</dbReference>
<comment type="subcellular location">
    <subcellularLocation>
        <location evidence="1">Secreted</location>
    </subcellularLocation>
</comment>
<keyword evidence="8" id="KW-1185">Reference proteome</keyword>
<dbReference type="PROSITE" id="PS51767">
    <property type="entry name" value="PEPTIDASE_A1"/>
    <property type="match status" value="1"/>
</dbReference>
<dbReference type="InterPro" id="IPR001969">
    <property type="entry name" value="Aspartic_peptidase_AS"/>
</dbReference>
<dbReference type="PANTHER" id="PTHR47967">
    <property type="entry name" value="OS07G0603500 PROTEIN-RELATED"/>
    <property type="match status" value="1"/>
</dbReference>
<dbReference type="GO" id="GO:0004190">
    <property type="term" value="F:aspartic-type endopeptidase activity"/>
    <property type="evidence" value="ECO:0007669"/>
    <property type="project" value="InterPro"/>
</dbReference>
<evidence type="ECO:0000256" key="4">
    <source>
        <dbReference type="ARBA" id="ARBA00022670"/>
    </source>
</evidence>
<keyword evidence="4" id="KW-0645">Protease</keyword>
<dbReference type="GO" id="GO:0005576">
    <property type="term" value="C:extracellular region"/>
    <property type="evidence" value="ECO:0007669"/>
    <property type="project" value="UniProtKB-SubCell"/>
</dbReference>
<dbReference type="Proteomes" id="UP000634136">
    <property type="component" value="Unassembled WGS sequence"/>
</dbReference>
<keyword evidence="3" id="KW-0964">Secreted</keyword>